<dbReference type="AlphaFoldDB" id="D3AYH5"/>
<gene>
    <name evidence="1" type="ORF">PPL_01235</name>
</gene>
<proteinExistence type="predicted"/>
<evidence type="ECO:0000313" key="2">
    <source>
        <dbReference type="Proteomes" id="UP000001396"/>
    </source>
</evidence>
<name>D3AYH5_HETP5</name>
<comment type="caution">
    <text evidence="1">The sequence shown here is derived from an EMBL/GenBank/DDBJ whole genome shotgun (WGS) entry which is preliminary data.</text>
</comment>
<dbReference type="GeneID" id="31356765"/>
<keyword evidence="2" id="KW-1185">Reference proteome</keyword>
<dbReference type="RefSeq" id="XP_020438108.1">
    <property type="nucleotide sequence ID" value="XM_020572250.1"/>
</dbReference>
<protein>
    <submittedName>
        <fullName evidence="1">Uncharacterized protein</fullName>
    </submittedName>
</protein>
<dbReference type="InParanoid" id="D3AYH5"/>
<reference evidence="1 2" key="1">
    <citation type="journal article" date="2011" name="Genome Res.">
        <title>Phylogeny-wide analysis of social amoeba genomes highlights ancient origins for complex intercellular communication.</title>
        <authorList>
            <person name="Heidel A.J."/>
            <person name="Lawal H.M."/>
            <person name="Felder M."/>
            <person name="Schilde C."/>
            <person name="Helps N.R."/>
            <person name="Tunggal B."/>
            <person name="Rivero F."/>
            <person name="John U."/>
            <person name="Schleicher M."/>
            <person name="Eichinger L."/>
            <person name="Platzer M."/>
            <person name="Noegel A.A."/>
            <person name="Schaap P."/>
            <person name="Gloeckner G."/>
        </authorList>
    </citation>
    <scope>NUCLEOTIDE SEQUENCE [LARGE SCALE GENOMIC DNA]</scope>
    <source>
        <strain evidence="2">ATCC 26659 / Pp 5 / PN500</strain>
    </source>
</reference>
<organism evidence="1 2">
    <name type="scientific">Heterostelium pallidum (strain ATCC 26659 / Pp 5 / PN500)</name>
    <name type="common">Cellular slime mold</name>
    <name type="synonym">Polysphondylium pallidum</name>
    <dbReference type="NCBI Taxonomy" id="670386"/>
    <lineage>
        <taxon>Eukaryota</taxon>
        <taxon>Amoebozoa</taxon>
        <taxon>Evosea</taxon>
        <taxon>Eumycetozoa</taxon>
        <taxon>Dictyostelia</taxon>
        <taxon>Acytosteliales</taxon>
        <taxon>Acytosteliaceae</taxon>
        <taxon>Heterostelium</taxon>
    </lineage>
</organism>
<sequence length="71" mass="7874">MTVKRISTIDSKLTDVLLLIGSFSKISSSFVFNKLISSNTIALSTTSTFEIKQTFLFCPSLTNISYCISNR</sequence>
<dbReference type="EMBL" id="ADBJ01000004">
    <property type="protein sequence ID" value="EFA86002.1"/>
    <property type="molecule type" value="Genomic_DNA"/>
</dbReference>
<accession>D3AYH5</accession>
<evidence type="ECO:0000313" key="1">
    <source>
        <dbReference type="EMBL" id="EFA86002.1"/>
    </source>
</evidence>
<dbReference type="Proteomes" id="UP000001396">
    <property type="component" value="Unassembled WGS sequence"/>
</dbReference>